<keyword evidence="1" id="KW-0472">Membrane</keyword>
<comment type="caution">
    <text evidence="2">The sequence shown here is derived from an EMBL/GenBank/DDBJ whole genome shotgun (WGS) entry which is preliminary data.</text>
</comment>
<dbReference type="EMBL" id="LNIX01000010">
    <property type="protein sequence ID" value="OXA49738.1"/>
    <property type="molecule type" value="Genomic_DNA"/>
</dbReference>
<protein>
    <submittedName>
        <fullName evidence="2">Uncharacterized protein</fullName>
    </submittedName>
</protein>
<keyword evidence="1" id="KW-1133">Transmembrane helix</keyword>
<organism evidence="2 3">
    <name type="scientific">Folsomia candida</name>
    <name type="common">Springtail</name>
    <dbReference type="NCBI Taxonomy" id="158441"/>
    <lineage>
        <taxon>Eukaryota</taxon>
        <taxon>Metazoa</taxon>
        <taxon>Ecdysozoa</taxon>
        <taxon>Arthropoda</taxon>
        <taxon>Hexapoda</taxon>
        <taxon>Collembola</taxon>
        <taxon>Entomobryomorpha</taxon>
        <taxon>Isotomoidea</taxon>
        <taxon>Isotomidae</taxon>
        <taxon>Proisotominae</taxon>
        <taxon>Folsomia</taxon>
    </lineage>
</organism>
<dbReference type="AlphaFoldDB" id="A0A226DXI0"/>
<keyword evidence="1" id="KW-0812">Transmembrane</keyword>
<reference evidence="2 3" key="1">
    <citation type="submission" date="2015-12" db="EMBL/GenBank/DDBJ databases">
        <title>The genome of Folsomia candida.</title>
        <authorList>
            <person name="Faddeeva A."/>
            <person name="Derks M.F."/>
            <person name="Anvar Y."/>
            <person name="Smit S."/>
            <person name="Van Straalen N."/>
            <person name="Roelofs D."/>
        </authorList>
    </citation>
    <scope>NUCLEOTIDE SEQUENCE [LARGE SCALE GENOMIC DNA]</scope>
    <source>
        <strain evidence="2 3">VU population</strain>
        <tissue evidence="2">Whole body</tissue>
    </source>
</reference>
<proteinExistence type="predicted"/>
<feature type="transmembrane region" description="Helical" evidence="1">
    <location>
        <begin position="380"/>
        <end position="402"/>
    </location>
</feature>
<name>A0A226DXI0_FOLCA</name>
<accession>A0A226DXI0</accession>
<keyword evidence="3" id="KW-1185">Reference proteome</keyword>
<evidence type="ECO:0000256" key="1">
    <source>
        <dbReference type="SAM" id="Phobius"/>
    </source>
</evidence>
<evidence type="ECO:0000313" key="2">
    <source>
        <dbReference type="EMBL" id="OXA49738.1"/>
    </source>
</evidence>
<evidence type="ECO:0000313" key="3">
    <source>
        <dbReference type="Proteomes" id="UP000198287"/>
    </source>
</evidence>
<feature type="transmembrane region" description="Helical" evidence="1">
    <location>
        <begin position="12"/>
        <end position="32"/>
    </location>
</feature>
<sequence>MYNLLQNTRCRRVATIFSILAQCVVLYARFLISNGSENSGFIEITGPHIHWNDAPPNSASYNISKCIPRIPEAYTGLIGKIKLSGNCINIYPRFNCTGWFIRLAIENHVNTFYPSPTFNWVGDELIQKDLLVGSIGPCFDKCDPQNWLGDGRNPVSVTLFEQSDFSGNATHINVKGDDCYLLPQPRMLARSIKIIGDENSCIELHASSSCGGEFTQFRPGYVLLDNLQDWGLNGEDTYAPLAKAVSRCGQFCNKLVPEINPDIKTNVGENVVTFYDNQGYYGHATNVNLTDGCIDLELHVKYHLSLQTYGRCVVLYGAANCVEKQDYYSLQTGGKPGNYFAEKLLTLTFPVYVKSMKLCDNEDLVEVDEGTARPENTLEIIVLCFIVLFLFTLTALGGAFITKWYERISHEKDERFSVLYKSDSV</sequence>
<dbReference type="Proteomes" id="UP000198287">
    <property type="component" value="Unassembled WGS sequence"/>
</dbReference>
<gene>
    <name evidence="2" type="ORF">Fcan01_15605</name>
</gene>